<feature type="domain" description="Thioesterase" evidence="3">
    <location>
        <begin position="57"/>
        <end position="134"/>
    </location>
</feature>
<dbReference type="PANTHER" id="PTHR21660">
    <property type="entry name" value="THIOESTERASE SUPERFAMILY MEMBER-RELATED"/>
    <property type="match status" value="1"/>
</dbReference>
<evidence type="ECO:0000313" key="4">
    <source>
        <dbReference type="EMBL" id="KMO68070.1"/>
    </source>
</evidence>
<sequence length="149" mass="15729">MVNLEFAHFDAQIADQLLKAANTAGGLSTFLNFRHTELTAGRLVAEMDTREDLLTPFGNLHGGCLSAMVDHCLGVVFYPVISAGSWVATTEFKLNLLRPVSIGVCVAVTHIVSLGKRSGVARIDISNDDKAVCAAQGTVTIVSTAGNGR</sequence>
<evidence type="ECO:0000259" key="3">
    <source>
        <dbReference type="Pfam" id="PF03061"/>
    </source>
</evidence>
<comment type="caution">
    <text evidence="4">The sequence shown here is derived from an EMBL/GenBank/DDBJ whole genome shotgun (WGS) entry which is preliminary data.</text>
</comment>
<organism evidence="4 5">
    <name type="scientific">Mycolicibacterium obuense</name>
    <dbReference type="NCBI Taxonomy" id="1807"/>
    <lineage>
        <taxon>Bacteria</taxon>
        <taxon>Bacillati</taxon>
        <taxon>Actinomycetota</taxon>
        <taxon>Actinomycetes</taxon>
        <taxon>Mycobacteriales</taxon>
        <taxon>Mycobacteriaceae</taxon>
        <taxon>Mycolicibacterium</taxon>
    </lineage>
</organism>
<dbReference type="Pfam" id="PF03061">
    <property type="entry name" value="4HBT"/>
    <property type="match status" value="1"/>
</dbReference>
<dbReference type="InterPro" id="IPR006683">
    <property type="entry name" value="Thioestr_dom"/>
</dbReference>
<dbReference type="Proteomes" id="UP000036313">
    <property type="component" value="Unassembled WGS sequence"/>
</dbReference>
<evidence type="ECO:0000256" key="1">
    <source>
        <dbReference type="ARBA" id="ARBA00008324"/>
    </source>
</evidence>
<dbReference type="PANTHER" id="PTHR21660:SF1">
    <property type="entry name" value="ACYL-COENZYME A THIOESTERASE 13"/>
    <property type="match status" value="1"/>
</dbReference>
<keyword evidence="2" id="KW-0378">Hydrolase</keyword>
<proteinExistence type="inferred from homology"/>
<gene>
    <name evidence="4" type="primary">entH</name>
    <name evidence="4" type="ORF">MOBUDSM44075_05068</name>
</gene>
<comment type="similarity">
    <text evidence="1">Belongs to the thioesterase PaaI family.</text>
</comment>
<dbReference type="Gene3D" id="3.10.129.10">
    <property type="entry name" value="Hotdog Thioesterase"/>
    <property type="match status" value="1"/>
</dbReference>
<protein>
    <submittedName>
        <fullName evidence="4">Proofreading thioesterase EntH</fullName>
    </submittedName>
</protein>
<dbReference type="CDD" id="cd03443">
    <property type="entry name" value="PaaI_thioesterase"/>
    <property type="match status" value="1"/>
</dbReference>
<dbReference type="EMBL" id="JYNU01000058">
    <property type="protein sequence ID" value="KMO68070.1"/>
    <property type="molecule type" value="Genomic_DNA"/>
</dbReference>
<accession>A0A0J6VB01</accession>
<dbReference type="PATRIC" id="fig|1807.14.peg.5109"/>
<evidence type="ECO:0000256" key="2">
    <source>
        <dbReference type="ARBA" id="ARBA00022801"/>
    </source>
</evidence>
<dbReference type="InterPro" id="IPR039298">
    <property type="entry name" value="ACOT13"/>
</dbReference>
<dbReference type="NCBIfam" id="TIGR00369">
    <property type="entry name" value="unchar_dom_1"/>
    <property type="match status" value="1"/>
</dbReference>
<dbReference type="SUPFAM" id="SSF54637">
    <property type="entry name" value="Thioesterase/thiol ester dehydrase-isomerase"/>
    <property type="match status" value="1"/>
</dbReference>
<dbReference type="GO" id="GO:0047617">
    <property type="term" value="F:fatty acyl-CoA hydrolase activity"/>
    <property type="evidence" value="ECO:0007669"/>
    <property type="project" value="InterPro"/>
</dbReference>
<dbReference type="InterPro" id="IPR029069">
    <property type="entry name" value="HotDog_dom_sf"/>
</dbReference>
<dbReference type="InterPro" id="IPR003736">
    <property type="entry name" value="PAAI_dom"/>
</dbReference>
<name>A0A0J6VB01_9MYCO</name>
<evidence type="ECO:0000313" key="5">
    <source>
        <dbReference type="Proteomes" id="UP000036313"/>
    </source>
</evidence>
<reference evidence="4 5" key="1">
    <citation type="journal article" date="2015" name="Genome Biol. Evol.">
        <title>Characterization of Three Mycobacterium spp. with Potential Use in Bioremediation by Genome Sequencing and Comparative Genomics.</title>
        <authorList>
            <person name="Das S."/>
            <person name="Pettersson B.M."/>
            <person name="Behra P.R."/>
            <person name="Ramesh M."/>
            <person name="Dasgupta S."/>
            <person name="Bhattacharya A."/>
            <person name="Kirsebom L.A."/>
        </authorList>
    </citation>
    <scope>NUCLEOTIDE SEQUENCE [LARGE SCALE GENOMIC DNA]</scope>
    <source>
        <strain evidence="4 5">DSM 44075</strain>
    </source>
</reference>
<dbReference type="AlphaFoldDB" id="A0A0J6VB01"/>